<keyword evidence="1" id="KW-1015">Disulfide bond</keyword>
<dbReference type="SUPFAM" id="SSF56436">
    <property type="entry name" value="C-type lectin-like"/>
    <property type="match status" value="1"/>
</dbReference>
<dbReference type="Gene3D" id="3.10.100.10">
    <property type="entry name" value="Mannose-Binding Protein A, subunit A"/>
    <property type="match status" value="1"/>
</dbReference>
<dbReference type="InterPro" id="IPR001304">
    <property type="entry name" value="C-type_lectin-like"/>
</dbReference>
<dbReference type="InterPro" id="IPR018378">
    <property type="entry name" value="C-type_lectin_CS"/>
</dbReference>
<dbReference type="InterPro" id="IPR016186">
    <property type="entry name" value="C-type_lectin-like/link_sf"/>
</dbReference>
<dbReference type="PROSITE" id="PS50041">
    <property type="entry name" value="C_TYPE_LECTIN_2"/>
    <property type="match status" value="1"/>
</dbReference>
<dbReference type="Proteomes" id="UP000261640">
    <property type="component" value="Unplaced"/>
</dbReference>
<feature type="domain" description="C-type lectin" evidence="2">
    <location>
        <begin position="116"/>
        <end position="245"/>
    </location>
</feature>
<sequence length="249" mass="27880">MISNDDYSTDGKSFHPVTGSKVCLPFKYPVIWIGNNVLAVLSLSITGGSVSNESSTQQMIPQTLIIEVKHLQRMQSEAIKSEEMAKQALETEVIIHQQLKLQLYCVHILSAFWKHAVSSCGIFETWSDSRADCIGRGADLAVIDNLEEQVGAVSLFENLPKLDRSVRPWWSRPVGVWIGITDIQTEGTWVWVNNVTLQDGGYWIQGEPNNHGAQGEDCGALINIDTPMRTWFDGNCQDAREWLCEMQPN</sequence>
<reference evidence="3" key="1">
    <citation type="submission" date="2025-08" db="UniProtKB">
        <authorList>
            <consortium name="Ensembl"/>
        </authorList>
    </citation>
    <scope>IDENTIFICATION</scope>
</reference>
<dbReference type="PROSITE" id="PS00615">
    <property type="entry name" value="C_TYPE_LECTIN_1"/>
    <property type="match status" value="1"/>
</dbReference>
<dbReference type="InterPro" id="IPR050111">
    <property type="entry name" value="C-type_lectin/snaclec_domain"/>
</dbReference>
<accession>A0A7N8XLC2</accession>
<keyword evidence="4" id="KW-1185">Reference proteome</keyword>
<dbReference type="Ensembl" id="ENSMAMT00000042762.1">
    <property type="protein sequence ID" value="ENSMAMP00000052041.1"/>
    <property type="gene ID" value="ENSMAMG00000005739.2"/>
</dbReference>
<evidence type="ECO:0000256" key="1">
    <source>
        <dbReference type="ARBA" id="ARBA00023157"/>
    </source>
</evidence>
<evidence type="ECO:0000313" key="3">
    <source>
        <dbReference type="Ensembl" id="ENSMAMP00000052041.1"/>
    </source>
</evidence>
<protein>
    <submittedName>
        <fullName evidence="3">CD209 antigen-like protein B</fullName>
    </submittedName>
</protein>
<proteinExistence type="predicted"/>
<dbReference type="Pfam" id="PF00059">
    <property type="entry name" value="Lectin_C"/>
    <property type="match status" value="1"/>
</dbReference>
<name>A0A7N8XLC2_9TELE</name>
<dbReference type="InterPro" id="IPR016187">
    <property type="entry name" value="CTDL_fold"/>
</dbReference>
<organism evidence="3 4">
    <name type="scientific">Mastacembelus armatus</name>
    <name type="common">zig-zag eel</name>
    <dbReference type="NCBI Taxonomy" id="205130"/>
    <lineage>
        <taxon>Eukaryota</taxon>
        <taxon>Metazoa</taxon>
        <taxon>Chordata</taxon>
        <taxon>Craniata</taxon>
        <taxon>Vertebrata</taxon>
        <taxon>Euteleostomi</taxon>
        <taxon>Actinopterygii</taxon>
        <taxon>Neopterygii</taxon>
        <taxon>Teleostei</taxon>
        <taxon>Neoteleostei</taxon>
        <taxon>Acanthomorphata</taxon>
        <taxon>Anabantaria</taxon>
        <taxon>Synbranchiformes</taxon>
        <taxon>Mastacembelidae</taxon>
        <taxon>Mastacembelus</taxon>
    </lineage>
</organism>
<dbReference type="GeneTree" id="ENSGT01030000234575"/>
<dbReference type="PANTHER" id="PTHR22803">
    <property type="entry name" value="MANNOSE, PHOSPHOLIPASE, LECTIN RECEPTOR RELATED"/>
    <property type="match status" value="1"/>
</dbReference>
<dbReference type="AlphaFoldDB" id="A0A7N8XLC2"/>
<dbReference type="SMART" id="SM00034">
    <property type="entry name" value="CLECT"/>
    <property type="match status" value="1"/>
</dbReference>
<reference evidence="3" key="2">
    <citation type="submission" date="2025-09" db="UniProtKB">
        <authorList>
            <consortium name="Ensembl"/>
        </authorList>
    </citation>
    <scope>IDENTIFICATION</scope>
</reference>
<evidence type="ECO:0000313" key="4">
    <source>
        <dbReference type="Proteomes" id="UP000261640"/>
    </source>
</evidence>
<evidence type="ECO:0000259" key="2">
    <source>
        <dbReference type="PROSITE" id="PS50041"/>
    </source>
</evidence>